<protein>
    <submittedName>
        <fullName evidence="1">Uncharacterized protein</fullName>
    </submittedName>
</protein>
<evidence type="ECO:0000313" key="1">
    <source>
        <dbReference type="EMBL" id="KAI4382553.1"/>
    </source>
</evidence>
<sequence>MGAGISNFEDCHESGNRTASRVIAFQSESQWLAHLEASKATTKLMVLYFTATWCGPCRWMEPAVNELAEKFPDVEFIKIDVDKLENVATQFEVEAMPTFLFVRNGAVVDRIVGANKSELQKKVVLHRNNLIIY</sequence>
<keyword evidence="2" id="KW-1185">Reference proteome</keyword>
<reference evidence="2" key="1">
    <citation type="journal article" date="2023" name="Front. Plant Sci.">
        <title>Chromosomal-level genome assembly of Melastoma candidum provides insights into trichome evolution.</title>
        <authorList>
            <person name="Zhong Y."/>
            <person name="Wu W."/>
            <person name="Sun C."/>
            <person name="Zou P."/>
            <person name="Liu Y."/>
            <person name="Dai S."/>
            <person name="Zhou R."/>
        </authorList>
    </citation>
    <scope>NUCLEOTIDE SEQUENCE [LARGE SCALE GENOMIC DNA]</scope>
</reference>
<dbReference type="Proteomes" id="UP001057402">
    <property type="component" value="Chromosome 3"/>
</dbReference>
<proteinExistence type="predicted"/>
<gene>
    <name evidence="1" type="ORF">MLD38_008504</name>
</gene>
<comment type="caution">
    <text evidence="1">The sequence shown here is derived from an EMBL/GenBank/DDBJ whole genome shotgun (WGS) entry which is preliminary data.</text>
</comment>
<name>A0ACB9RVW3_9MYRT</name>
<accession>A0ACB9RVW3</accession>
<evidence type="ECO:0000313" key="2">
    <source>
        <dbReference type="Proteomes" id="UP001057402"/>
    </source>
</evidence>
<organism evidence="1 2">
    <name type="scientific">Melastoma candidum</name>
    <dbReference type="NCBI Taxonomy" id="119954"/>
    <lineage>
        <taxon>Eukaryota</taxon>
        <taxon>Viridiplantae</taxon>
        <taxon>Streptophyta</taxon>
        <taxon>Embryophyta</taxon>
        <taxon>Tracheophyta</taxon>
        <taxon>Spermatophyta</taxon>
        <taxon>Magnoliopsida</taxon>
        <taxon>eudicotyledons</taxon>
        <taxon>Gunneridae</taxon>
        <taxon>Pentapetalae</taxon>
        <taxon>rosids</taxon>
        <taxon>malvids</taxon>
        <taxon>Myrtales</taxon>
        <taxon>Melastomataceae</taxon>
        <taxon>Melastomatoideae</taxon>
        <taxon>Melastomateae</taxon>
        <taxon>Melastoma</taxon>
    </lineage>
</organism>
<dbReference type="EMBL" id="CM042882">
    <property type="protein sequence ID" value="KAI4382553.1"/>
    <property type="molecule type" value="Genomic_DNA"/>
</dbReference>